<dbReference type="InterPro" id="IPR045038">
    <property type="entry name" value="AIG2-like"/>
</dbReference>
<dbReference type="GO" id="GO:0016740">
    <property type="term" value="F:transferase activity"/>
    <property type="evidence" value="ECO:0007669"/>
    <property type="project" value="UniProtKB-KW"/>
</dbReference>
<reference evidence="4 5" key="1">
    <citation type="submission" date="2019-03" db="EMBL/GenBank/DDBJ databases">
        <title>Genomic Encyclopedia of Type Strains, Phase IV (KMG-IV): sequencing the most valuable type-strain genomes for metagenomic binning, comparative biology and taxonomic classification.</title>
        <authorList>
            <person name="Goeker M."/>
        </authorList>
    </citation>
    <scope>NUCLEOTIDE SEQUENCE [LARGE SCALE GENOMIC DNA]</scope>
    <source>
        <strain evidence="4 5">DSM 16326</strain>
    </source>
</reference>
<dbReference type="CDD" id="cd06661">
    <property type="entry name" value="GGCT_like"/>
    <property type="match status" value="1"/>
</dbReference>
<dbReference type="PANTHER" id="PTHR31544">
    <property type="entry name" value="AIG2-LIKE PROTEIN D"/>
    <property type="match status" value="1"/>
</dbReference>
<dbReference type="Gene3D" id="3.10.490.10">
    <property type="entry name" value="Gamma-glutamyl cyclotransferase-like"/>
    <property type="match status" value="1"/>
</dbReference>
<dbReference type="OrthoDB" id="279154at2"/>
<evidence type="ECO:0000259" key="3">
    <source>
        <dbReference type="Pfam" id="PF06094"/>
    </source>
</evidence>
<dbReference type="AlphaFoldDB" id="A0A4R8II77"/>
<accession>A0A4R8II77</accession>
<dbReference type="SUPFAM" id="SSF110857">
    <property type="entry name" value="Gamma-glutamyl cyclotransferase-like"/>
    <property type="match status" value="1"/>
</dbReference>
<dbReference type="RefSeq" id="WP_134085370.1">
    <property type="nucleotide sequence ID" value="NZ_SOQX01000011.1"/>
</dbReference>
<gene>
    <name evidence="4" type="ORF">EDC23_2800</name>
</gene>
<evidence type="ECO:0000313" key="4">
    <source>
        <dbReference type="EMBL" id="TDX97768.1"/>
    </source>
</evidence>
<protein>
    <recommendedName>
        <fullName evidence="2">Putative gamma-glutamylcyclotransferase</fullName>
    </recommendedName>
</protein>
<dbReference type="Pfam" id="PF06094">
    <property type="entry name" value="GGACT"/>
    <property type="match status" value="1"/>
</dbReference>
<dbReference type="EMBL" id="SOQX01000011">
    <property type="protein sequence ID" value="TDX97768.1"/>
    <property type="molecule type" value="Genomic_DNA"/>
</dbReference>
<keyword evidence="1 4" id="KW-0808">Transferase</keyword>
<evidence type="ECO:0000256" key="2">
    <source>
        <dbReference type="ARBA" id="ARBA00030602"/>
    </source>
</evidence>
<dbReference type="InterPro" id="IPR036568">
    <property type="entry name" value="GGCT-like_sf"/>
</dbReference>
<evidence type="ECO:0000313" key="5">
    <source>
        <dbReference type="Proteomes" id="UP000294914"/>
    </source>
</evidence>
<evidence type="ECO:0000256" key="1">
    <source>
        <dbReference type="ARBA" id="ARBA00022679"/>
    </source>
</evidence>
<dbReference type="InterPro" id="IPR009288">
    <property type="entry name" value="AIG2-like_dom"/>
</dbReference>
<organism evidence="4 5">
    <name type="scientific">Thiohalophilus thiocyanatoxydans</name>
    <dbReference type="NCBI Taxonomy" id="381308"/>
    <lineage>
        <taxon>Bacteria</taxon>
        <taxon>Pseudomonadati</taxon>
        <taxon>Pseudomonadota</taxon>
        <taxon>Gammaproteobacteria</taxon>
        <taxon>Thiohalomonadales</taxon>
        <taxon>Thiohalophilaceae</taxon>
        <taxon>Thiohalophilus</taxon>
    </lineage>
</organism>
<sequence>MSAHLFTYGTLEVPEVFAAITGRQITGFAAKLPGYARYYLQGAAYPGIVTMPGASLQGTLYLDLDATTHKKIDHYEDTCYEKRQVTVRLDDGQELTALAYVIPEDKSHLLSSRRWDRQQFIEQHLENFLRYLR</sequence>
<dbReference type="Proteomes" id="UP000294914">
    <property type="component" value="Unassembled WGS sequence"/>
</dbReference>
<proteinExistence type="predicted"/>
<feature type="domain" description="Gamma-glutamylcyclotransferase AIG2-like" evidence="3">
    <location>
        <begin position="5"/>
        <end position="116"/>
    </location>
</feature>
<comment type="caution">
    <text evidence="4">The sequence shown here is derived from an EMBL/GenBank/DDBJ whole genome shotgun (WGS) entry which is preliminary data.</text>
</comment>
<name>A0A4R8II77_9GAMM</name>
<dbReference type="InterPro" id="IPR013024">
    <property type="entry name" value="GGCT-like"/>
</dbReference>
<dbReference type="PANTHER" id="PTHR31544:SF2">
    <property type="entry name" value="AIG2-LIKE PROTEIN D"/>
    <property type="match status" value="1"/>
</dbReference>
<keyword evidence="5" id="KW-1185">Reference proteome</keyword>